<accession>A0A9D1EBQ6</accession>
<dbReference type="NCBIfam" id="NF001813">
    <property type="entry name" value="PRK00549.1"/>
    <property type="match status" value="1"/>
</dbReference>
<evidence type="ECO:0000259" key="2">
    <source>
        <dbReference type="SMART" id="SM00852"/>
    </source>
</evidence>
<dbReference type="Gene3D" id="3.90.950.20">
    <property type="entry name" value="CinA-like"/>
    <property type="match status" value="1"/>
</dbReference>
<comment type="similarity">
    <text evidence="1">Belongs to the CinA family.</text>
</comment>
<dbReference type="InterPro" id="IPR008136">
    <property type="entry name" value="CinA_C"/>
</dbReference>
<dbReference type="Gene3D" id="3.30.70.2860">
    <property type="match status" value="1"/>
</dbReference>
<comment type="caution">
    <text evidence="3">The sequence shown here is derived from an EMBL/GenBank/DDBJ whole genome shotgun (WGS) entry which is preliminary data.</text>
</comment>
<dbReference type="Pfam" id="PF18146">
    <property type="entry name" value="CinA_KH"/>
    <property type="match status" value="1"/>
</dbReference>
<feature type="domain" description="MoaB/Mog" evidence="2">
    <location>
        <begin position="4"/>
        <end position="170"/>
    </location>
</feature>
<dbReference type="Pfam" id="PF02464">
    <property type="entry name" value="CinA"/>
    <property type="match status" value="1"/>
</dbReference>
<evidence type="ECO:0000313" key="4">
    <source>
        <dbReference type="Proteomes" id="UP000824201"/>
    </source>
</evidence>
<dbReference type="InterPro" id="IPR041424">
    <property type="entry name" value="CinA_KH"/>
</dbReference>
<dbReference type="NCBIfam" id="TIGR00177">
    <property type="entry name" value="molyb_syn"/>
    <property type="match status" value="1"/>
</dbReference>
<reference evidence="3" key="2">
    <citation type="journal article" date="2021" name="PeerJ">
        <title>Extensive microbial diversity within the chicken gut microbiome revealed by metagenomics and culture.</title>
        <authorList>
            <person name="Gilroy R."/>
            <person name="Ravi A."/>
            <person name="Getino M."/>
            <person name="Pursley I."/>
            <person name="Horton D.L."/>
            <person name="Alikhan N.F."/>
            <person name="Baker D."/>
            <person name="Gharbi K."/>
            <person name="Hall N."/>
            <person name="Watson M."/>
            <person name="Adriaenssens E.M."/>
            <person name="Foster-Nyarko E."/>
            <person name="Jarju S."/>
            <person name="Secka A."/>
            <person name="Antonio M."/>
            <person name="Oren A."/>
            <person name="Chaudhuri R.R."/>
            <person name="La Ragione R."/>
            <person name="Hildebrand F."/>
            <person name="Pallen M.J."/>
        </authorList>
    </citation>
    <scope>NUCLEOTIDE SEQUENCE</scope>
    <source>
        <strain evidence="3">ChiW13-3771</strain>
    </source>
</reference>
<gene>
    <name evidence="1" type="primary">cinA</name>
    <name evidence="3" type="ORF">IAC96_00015</name>
</gene>
<evidence type="ECO:0000313" key="3">
    <source>
        <dbReference type="EMBL" id="HIR87309.1"/>
    </source>
</evidence>
<proteinExistence type="inferred from homology"/>
<sequence>MVIELITVGTEILLGNIVNTNAQFLAQKCASLGYSVFYQSTVGDNEERLSQQLTIALDRSDIVILSGGLGPTEDDLTKETVAKLCYIPLIEDEHTKKRIKSYFSKTGRKPSDNNWKQALIPEGAIVLDNENGTAPGMIVEWNGKSIVLLPGPPNELIPMVNDKLTPYLEKKIPHTILSAMVKICGIGESKVETMIRDLIDRQTNPTIATYAKTGEVHVRVTASAKTEKDAKKMIKPVIEELKKRFGSAIYTIKEKETLEQVVVKMLQKRGFTICTAESCTGGMLSSRLISVPGASDVFKIGFVTYSNKAKRKFIDVNRDTLKKYGAVSKETAKEMAKGAVFKTDADVSLAITGIAGPDGGTKEKPVGTVFIGCYFADSVTVREYHFTGNRNKIRELTVVNALDLLRHCMLEEDEEKNYG</sequence>
<dbReference type="EMBL" id="DVHN01000001">
    <property type="protein sequence ID" value="HIR87309.1"/>
    <property type="molecule type" value="Genomic_DNA"/>
</dbReference>
<dbReference type="AlphaFoldDB" id="A0A9D1EBQ6"/>
<dbReference type="SUPFAM" id="SSF142433">
    <property type="entry name" value="CinA-like"/>
    <property type="match status" value="1"/>
</dbReference>
<dbReference type="InterPro" id="IPR036425">
    <property type="entry name" value="MoaB/Mog-like_dom_sf"/>
</dbReference>
<name>A0A9D1EBQ6_9FIRM</name>
<dbReference type="InterPro" id="IPR036653">
    <property type="entry name" value="CinA-like_C"/>
</dbReference>
<dbReference type="SMART" id="SM00852">
    <property type="entry name" value="MoCF_biosynth"/>
    <property type="match status" value="1"/>
</dbReference>
<dbReference type="InterPro" id="IPR050101">
    <property type="entry name" value="CinA"/>
</dbReference>
<dbReference type="PIRSF" id="PIRSF006728">
    <property type="entry name" value="CinA"/>
    <property type="match status" value="1"/>
</dbReference>
<dbReference type="HAMAP" id="MF_00226_B">
    <property type="entry name" value="CinA_B"/>
    <property type="match status" value="1"/>
</dbReference>
<dbReference type="CDD" id="cd00885">
    <property type="entry name" value="cinA"/>
    <property type="match status" value="1"/>
</dbReference>
<dbReference type="Pfam" id="PF00994">
    <property type="entry name" value="MoCF_biosynth"/>
    <property type="match status" value="1"/>
</dbReference>
<dbReference type="InterPro" id="IPR008135">
    <property type="entry name" value="Competence-induced_CinA"/>
</dbReference>
<dbReference type="NCBIfam" id="TIGR00199">
    <property type="entry name" value="PncC_domain"/>
    <property type="match status" value="1"/>
</dbReference>
<reference evidence="3" key="1">
    <citation type="submission" date="2020-10" db="EMBL/GenBank/DDBJ databases">
        <authorList>
            <person name="Gilroy R."/>
        </authorList>
    </citation>
    <scope>NUCLEOTIDE SEQUENCE</scope>
    <source>
        <strain evidence="3">ChiW13-3771</strain>
    </source>
</reference>
<dbReference type="PANTHER" id="PTHR13939:SF0">
    <property type="entry name" value="NMN AMIDOHYDROLASE-LIKE PROTEIN YFAY"/>
    <property type="match status" value="1"/>
</dbReference>
<dbReference type="NCBIfam" id="TIGR00200">
    <property type="entry name" value="cinA_nterm"/>
    <property type="match status" value="1"/>
</dbReference>
<organism evidence="3 4">
    <name type="scientific">Candidatus Fimimorpha faecalis</name>
    <dbReference type="NCBI Taxonomy" id="2840824"/>
    <lineage>
        <taxon>Bacteria</taxon>
        <taxon>Bacillati</taxon>
        <taxon>Bacillota</taxon>
        <taxon>Clostridia</taxon>
        <taxon>Eubacteriales</taxon>
        <taxon>Candidatus Fimimorpha</taxon>
    </lineage>
</organism>
<evidence type="ECO:0000256" key="1">
    <source>
        <dbReference type="HAMAP-Rule" id="MF_00226"/>
    </source>
</evidence>
<protein>
    <recommendedName>
        <fullName evidence="1">Putative competence-damage inducible protein</fullName>
    </recommendedName>
</protein>
<dbReference type="PANTHER" id="PTHR13939">
    <property type="entry name" value="NICOTINAMIDE-NUCLEOTIDE AMIDOHYDROLASE PNCC"/>
    <property type="match status" value="1"/>
</dbReference>
<dbReference type="Proteomes" id="UP000824201">
    <property type="component" value="Unassembled WGS sequence"/>
</dbReference>
<dbReference type="Gene3D" id="3.40.980.10">
    <property type="entry name" value="MoaB/Mog-like domain"/>
    <property type="match status" value="1"/>
</dbReference>
<dbReference type="InterPro" id="IPR001453">
    <property type="entry name" value="MoaB/Mog_dom"/>
</dbReference>
<dbReference type="SUPFAM" id="SSF53218">
    <property type="entry name" value="Molybdenum cofactor biosynthesis proteins"/>
    <property type="match status" value="1"/>
</dbReference>